<evidence type="ECO:0000259" key="1">
    <source>
        <dbReference type="Pfam" id="PF11258"/>
    </source>
</evidence>
<dbReference type="Pfam" id="PF17479">
    <property type="entry name" value="DUF3048_C"/>
    <property type="match status" value="1"/>
</dbReference>
<dbReference type="SUPFAM" id="SSF159774">
    <property type="entry name" value="YerB-like"/>
    <property type="match status" value="1"/>
</dbReference>
<evidence type="ECO:0000259" key="2">
    <source>
        <dbReference type="Pfam" id="PF17479"/>
    </source>
</evidence>
<name>A0ABP7CTS8_9ACTN</name>
<protein>
    <submittedName>
        <fullName evidence="3">DUF3048 domain-containing protein</fullName>
    </submittedName>
</protein>
<accession>A0ABP7CTS8</accession>
<organism evidence="3 4">
    <name type="scientific">Microlunatus aurantiacus</name>
    <dbReference type="NCBI Taxonomy" id="446786"/>
    <lineage>
        <taxon>Bacteria</taxon>
        <taxon>Bacillati</taxon>
        <taxon>Actinomycetota</taxon>
        <taxon>Actinomycetes</taxon>
        <taxon>Propionibacteriales</taxon>
        <taxon>Propionibacteriaceae</taxon>
        <taxon>Microlunatus</taxon>
    </lineage>
</organism>
<dbReference type="InterPro" id="IPR023158">
    <property type="entry name" value="YerB-like_sf"/>
</dbReference>
<dbReference type="Proteomes" id="UP001500051">
    <property type="component" value="Unassembled WGS sequence"/>
</dbReference>
<feature type="domain" description="DUF3048" evidence="1">
    <location>
        <begin position="11"/>
        <end position="131"/>
    </location>
</feature>
<sequence length="275" mass="29314">MDPLTGKKPSAAGVLAVKVENIAAARPQVGLGSADIVFVEEVEGSLTRLVAVYHSRFPSRLGPVRSARSTDVVLLPLFGTPGLVYSGANRKVQRSIDRASIRALPRSDRDGSRVAPHNVFVDLDAIAAEAELRPARTIGWTFAAADPRWAAAPKDGDVSGRVGGDRFTFAPAGGRYVVRWNGQPYADGDSGTKATTDNVVMMSVKNAPDGNADVNGARSVRSDTTGRGTVVIYRDGRRLTGTWQRSAPSKPLRFLDGDGRDLPLAPGRTWVLLRG</sequence>
<feature type="domain" description="DUF3048" evidence="2">
    <location>
        <begin position="165"/>
        <end position="271"/>
    </location>
</feature>
<dbReference type="Pfam" id="PF11258">
    <property type="entry name" value="DUF3048"/>
    <property type="match status" value="1"/>
</dbReference>
<gene>
    <name evidence="3" type="ORF">GCM10022204_10000</name>
</gene>
<dbReference type="EMBL" id="BAAAYX010000002">
    <property type="protein sequence ID" value="GAA3696058.1"/>
    <property type="molecule type" value="Genomic_DNA"/>
</dbReference>
<dbReference type="InterPro" id="IPR035328">
    <property type="entry name" value="DUF3048_C"/>
</dbReference>
<reference evidence="4" key="1">
    <citation type="journal article" date="2019" name="Int. J. Syst. Evol. Microbiol.">
        <title>The Global Catalogue of Microorganisms (GCM) 10K type strain sequencing project: providing services to taxonomists for standard genome sequencing and annotation.</title>
        <authorList>
            <consortium name="The Broad Institute Genomics Platform"/>
            <consortium name="The Broad Institute Genome Sequencing Center for Infectious Disease"/>
            <person name="Wu L."/>
            <person name="Ma J."/>
        </authorList>
    </citation>
    <scope>NUCLEOTIDE SEQUENCE [LARGE SCALE GENOMIC DNA]</scope>
    <source>
        <strain evidence="4">JCM 16548</strain>
    </source>
</reference>
<proteinExistence type="predicted"/>
<evidence type="ECO:0000313" key="3">
    <source>
        <dbReference type="EMBL" id="GAA3696058.1"/>
    </source>
</evidence>
<dbReference type="InterPro" id="IPR021416">
    <property type="entry name" value="DUF3048_N"/>
</dbReference>
<evidence type="ECO:0000313" key="4">
    <source>
        <dbReference type="Proteomes" id="UP001500051"/>
    </source>
</evidence>
<keyword evidence="4" id="KW-1185">Reference proteome</keyword>
<dbReference type="Gene3D" id="3.50.90.10">
    <property type="entry name" value="YerB-like"/>
    <property type="match status" value="1"/>
</dbReference>
<comment type="caution">
    <text evidence="3">The sequence shown here is derived from an EMBL/GenBank/DDBJ whole genome shotgun (WGS) entry which is preliminary data.</text>
</comment>